<evidence type="ECO:0000313" key="1">
    <source>
        <dbReference type="EMBL" id="CAK9137647.1"/>
    </source>
</evidence>
<sequence>MVGQIKELSSCIDEVAPVVVNLDAINSTLRTSGVSSTEDCEEQISELESLLDSQVYTVENKTELDEFIPSAKEIYRFYDPTPLSLDLKANLESSWLKFDNTLLELQALLPTHYGDIDDKHKTLQKRLSKCHAKILCCLDNLGLFCAYEAVKVCLESAPGIIEECEIYRKSFLQCQYFLEEVLSILGKSLPHGMLFVAIQLY</sequence>
<name>A0ABC8QYZ2_9AQUA</name>
<dbReference type="EMBL" id="CAUOFW020000831">
    <property type="protein sequence ID" value="CAK9137647.1"/>
    <property type="molecule type" value="Genomic_DNA"/>
</dbReference>
<gene>
    <name evidence="1" type="ORF">ILEXP_LOCUS4672</name>
</gene>
<protein>
    <submittedName>
        <fullName evidence="1">Uncharacterized protein</fullName>
    </submittedName>
</protein>
<evidence type="ECO:0000313" key="2">
    <source>
        <dbReference type="Proteomes" id="UP001642360"/>
    </source>
</evidence>
<accession>A0ABC8QYZ2</accession>
<proteinExistence type="predicted"/>
<comment type="caution">
    <text evidence="1">The sequence shown here is derived from an EMBL/GenBank/DDBJ whole genome shotgun (WGS) entry which is preliminary data.</text>
</comment>
<organism evidence="1 2">
    <name type="scientific">Ilex paraguariensis</name>
    <name type="common">yerba mate</name>
    <dbReference type="NCBI Taxonomy" id="185542"/>
    <lineage>
        <taxon>Eukaryota</taxon>
        <taxon>Viridiplantae</taxon>
        <taxon>Streptophyta</taxon>
        <taxon>Embryophyta</taxon>
        <taxon>Tracheophyta</taxon>
        <taxon>Spermatophyta</taxon>
        <taxon>Magnoliopsida</taxon>
        <taxon>eudicotyledons</taxon>
        <taxon>Gunneridae</taxon>
        <taxon>Pentapetalae</taxon>
        <taxon>asterids</taxon>
        <taxon>campanulids</taxon>
        <taxon>Aquifoliales</taxon>
        <taxon>Aquifoliaceae</taxon>
        <taxon>Ilex</taxon>
    </lineage>
</organism>
<reference evidence="1 2" key="1">
    <citation type="submission" date="2024-02" db="EMBL/GenBank/DDBJ databases">
        <authorList>
            <person name="Vignale AGUSTIN F."/>
            <person name="Sosa J E."/>
            <person name="Modenutti C."/>
        </authorList>
    </citation>
    <scope>NUCLEOTIDE SEQUENCE [LARGE SCALE GENOMIC DNA]</scope>
</reference>
<dbReference type="AlphaFoldDB" id="A0ABC8QYZ2"/>
<keyword evidence="2" id="KW-1185">Reference proteome</keyword>
<dbReference type="Proteomes" id="UP001642360">
    <property type="component" value="Unassembled WGS sequence"/>
</dbReference>